<sequence>MFLVSKFLFPLHIRRSSYFPTFSFCCIYEREQGDRRRRWRFFSLVYFSFGTIMLVGPEKLLSVFVKGAKKTFFCLLALCCTAFCPDAHGLSLFFLFSFFFLQNQTVHLNKAWNCFVTWILNCQTGIL</sequence>
<dbReference type="AlphaFoldDB" id="A0A0E9WU81"/>
<feature type="transmembrane region" description="Helical" evidence="1">
    <location>
        <begin position="39"/>
        <end position="55"/>
    </location>
</feature>
<keyword evidence="1" id="KW-1133">Transmembrane helix</keyword>
<evidence type="ECO:0000313" key="2">
    <source>
        <dbReference type="EMBL" id="JAH93964.1"/>
    </source>
</evidence>
<feature type="transmembrane region" description="Helical" evidence="1">
    <location>
        <begin position="75"/>
        <end position="101"/>
    </location>
</feature>
<reference evidence="2" key="1">
    <citation type="submission" date="2014-11" db="EMBL/GenBank/DDBJ databases">
        <authorList>
            <person name="Amaro Gonzalez C."/>
        </authorList>
    </citation>
    <scope>NUCLEOTIDE SEQUENCE</scope>
</reference>
<protein>
    <submittedName>
        <fullName evidence="2">Uncharacterized protein</fullName>
    </submittedName>
</protein>
<keyword evidence="1" id="KW-0472">Membrane</keyword>
<accession>A0A0E9WU81</accession>
<keyword evidence="1" id="KW-0812">Transmembrane</keyword>
<proteinExistence type="predicted"/>
<reference evidence="2" key="2">
    <citation type="journal article" date="2015" name="Fish Shellfish Immunol.">
        <title>Early steps in the European eel (Anguilla anguilla)-Vibrio vulnificus interaction in the gills: Role of the RtxA13 toxin.</title>
        <authorList>
            <person name="Callol A."/>
            <person name="Pajuelo D."/>
            <person name="Ebbesson L."/>
            <person name="Teles M."/>
            <person name="MacKenzie S."/>
            <person name="Amaro C."/>
        </authorList>
    </citation>
    <scope>NUCLEOTIDE SEQUENCE</scope>
</reference>
<evidence type="ECO:0000256" key="1">
    <source>
        <dbReference type="SAM" id="Phobius"/>
    </source>
</evidence>
<organism evidence="2">
    <name type="scientific">Anguilla anguilla</name>
    <name type="common">European freshwater eel</name>
    <name type="synonym">Muraena anguilla</name>
    <dbReference type="NCBI Taxonomy" id="7936"/>
    <lineage>
        <taxon>Eukaryota</taxon>
        <taxon>Metazoa</taxon>
        <taxon>Chordata</taxon>
        <taxon>Craniata</taxon>
        <taxon>Vertebrata</taxon>
        <taxon>Euteleostomi</taxon>
        <taxon>Actinopterygii</taxon>
        <taxon>Neopterygii</taxon>
        <taxon>Teleostei</taxon>
        <taxon>Anguilliformes</taxon>
        <taxon>Anguillidae</taxon>
        <taxon>Anguilla</taxon>
    </lineage>
</organism>
<dbReference type="EMBL" id="GBXM01014613">
    <property type="protein sequence ID" value="JAH93964.1"/>
    <property type="molecule type" value="Transcribed_RNA"/>
</dbReference>
<name>A0A0E9WU81_ANGAN</name>